<comment type="subcellular location">
    <subcellularLocation>
        <location evidence="1">Cell membrane</location>
        <topology evidence="1">Multi-pass membrane protein</topology>
    </subcellularLocation>
</comment>
<feature type="transmembrane region" description="Helical" evidence="8">
    <location>
        <begin position="116"/>
        <end position="139"/>
    </location>
</feature>
<evidence type="ECO:0000256" key="1">
    <source>
        <dbReference type="ARBA" id="ARBA00004651"/>
    </source>
</evidence>
<dbReference type="SUPFAM" id="SSF81345">
    <property type="entry name" value="ABC transporter involved in vitamin B12 uptake, BtuC"/>
    <property type="match status" value="1"/>
</dbReference>
<dbReference type="InterPro" id="IPR037294">
    <property type="entry name" value="ABC_BtuC-like"/>
</dbReference>
<accession>A0A1H1RA42</accession>
<dbReference type="STRING" id="1203190.GCA_000312345_01441"/>
<name>A0A1H1RA42_9CORY</name>
<organism evidence="9 10">
    <name type="scientific">Corynebacterium timonense</name>
    <dbReference type="NCBI Taxonomy" id="441500"/>
    <lineage>
        <taxon>Bacteria</taxon>
        <taxon>Bacillati</taxon>
        <taxon>Actinomycetota</taxon>
        <taxon>Actinomycetes</taxon>
        <taxon>Mycobacteriales</taxon>
        <taxon>Corynebacteriaceae</taxon>
        <taxon>Corynebacterium</taxon>
    </lineage>
</organism>
<keyword evidence="6 8" id="KW-1133">Transmembrane helix</keyword>
<evidence type="ECO:0000313" key="10">
    <source>
        <dbReference type="Proteomes" id="UP000182237"/>
    </source>
</evidence>
<dbReference type="EMBL" id="LT629765">
    <property type="protein sequence ID" value="SDS32581.1"/>
    <property type="molecule type" value="Genomic_DNA"/>
</dbReference>
<feature type="transmembrane region" description="Helical" evidence="8">
    <location>
        <begin position="332"/>
        <end position="353"/>
    </location>
</feature>
<dbReference type="CDD" id="cd06550">
    <property type="entry name" value="TM_ABC_iron-siderophores_like"/>
    <property type="match status" value="1"/>
</dbReference>
<evidence type="ECO:0000256" key="8">
    <source>
        <dbReference type="SAM" id="Phobius"/>
    </source>
</evidence>
<evidence type="ECO:0000256" key="4">
    <source>
        <dbReference type="ARBA" id="ARBA00022475"/>
    </source>
</evidence>
<keyword evidence="7 8" id="KW-0472">Membrane</keyword>
<evidence type="ECO:0000256" key="2">
    <source>
        <dbReference type="ARBA" id="ARBA00007935"/>
    </source>
</evidence>
<dbReference type="AlphaFoldDB" id="A0A1H1RA42"/>
<dbReference type="eggNOG" id="COG0609">
    <property type="taxonomic scope" value="Bacteria"/>
</dbReference>
<dbReference type="GO" id="GO:0033214">
    <property type="term" value="P:siderophore-iron import into cell"/>
    <property type="evidence" value="ECO:0007669"/>
    <property type="project" value="TreeGrafter"/>
</dbReference>
<dbReference type="Pfam" id="PF01032">
    <property type="entry name" value="FecCD"/>
    <property type="match status" value="1"/>
</dbReference>
<dbReference type="OrthoDB" id="9782305at2"/>
<dbReference type="PANTHER" id="PTHR30472">
    <property type="entry name" value="FERRIC ENTEROBACTIN TRANSPORT SYSTEM PERMEASE PROTEIN"/>
    <property type="match status" value="1"/>
</dbReference>
<sequence length="361" mass="37768">MTTRVVPDSDVAEDSPERAIDSYRRRSRRKAIAIAVLVAAAIASFLVAVVVGPIELSLSEVFRAVFSPESVDEQTETVVRTLRLPAAVMAVLVGASLGLSGAQMQTILDNPLAEPFTLGISAAAALGAAVSIVMGWTLIFNAQLNLALTAALSALFAVLIIAGAAIWRGASAESMILLGIALSFFFQALLSLLQYVASNEALQQIVFWTMGSMQRASWSANIVLAVVFAAAVPFCVANSWRLTALRLGDDRAAALGIDVQRLRVSTLLVASLLAAASVAFTGVIGFIGLVGPHIARMIVGEDQKFFLPGAAAAGAMLLGLAYAVSLSIIPGVAIPLGIITSLVGVPFFVFLIFTRTRGRRG</sequence>
<keyword evidence="4" id="KW-1003">Cell membrane</keyword>
<evidence type="ECO:0000256" key="5">
    <source>
        <dbReference type="ARBA" id="ARBA00022692"/>
    </source>
</evidence>
<dbReference type="PANTHER" id="PTHR30472:SF25">
    <property type="entry name" value="ABC TRANSPORTER PERMEASE PROTEIN MJ0876-RELATED"/>
    <property type="match status" value="1"/>
</dbReference>
<comment type="similarity">
    <text evidence="2">Belongs to the binding-protein-dependent transport system permease family. FecCD subfamily.</text>
</comment>
<dbReference type="RefSeq" id="WP_051011464.1">
    <property type="nucleotide sequence ID" value="NZ_LT629765.1"/>
</dbReference>
<protein>
    <submittedName>
        <fullName evidence="9">Iron complex transport system permease protein</fullName>
    </submittedName>
</protein>
<evidence type="ECO:0000256" key="6">
    <source>
        <dbReference type="ARBA" id="ARBA00022989"/>
    </source>
</evidence>
<gene>
    <name evidence="9" type="ORF">SAMN04488539_1450</name>
</gene>
<dbReference type="Gene3D" id="1.10.3470.10">
    <property type="entry name" value="ABC transporter involved in vitamin B12 uptake, BtuC"/>
    <property type="match status" value="1"/>
</dbReference>
<evidence type="ECO:0000256" key="3">
    <source>
        <dbReference type="ARBA" id="ARBA00022448"/>
    </source>
</evidence>
<keyword evidence="3" id="KW-0813">Transport</keyword>
<evidence type="ECO:0000256" key="7">
    <source>
        <dbReference type="ARBA" id="ARBA00023136"/>
    </source>
</evidence>
<dbReference type="InterPro" id="IPR000522">
    <property type="entry name" value="ABC_transptr_permease_BtuC"/>
</dbReference>
<proteinExistence type="inferred from homology"/>
<feature type="transmembrane region" description="Helical" evidence="8">
    <location>
        <begin position="305"/>
        <end position="326"/>
    </location>
</feature>
<feature type="transmembrane region" description="Helical" evidence="8">
    <location>
        <begin position="31"/>
        <end position="54"/>
    </location>
</feature>
<feature type="transmembrane region" description="Helical" evidence="8">
    <location>
        <begin position="218"/>
        <end position="240"/>
    </location>
</feature>
<keyword evidence="10" id="KW-1185">Reference proteome</keyword>
<evidence type="ECO:0000313" key="9">
    <source>
        <dbReference type="EMBL" id="SDS32581.1"/>
    </source>
</evidence>
<feature type="transmembrane region" description="Helical" evidence="8">
    <location>
        <begin position="146"/>
        <end position="170"/>
    </location>
</feature>
<dbReference type="Proteomes" id="UP000182237">
    <property type="component" value="Chromosome I"/>
</dbReference>
<dbReference type="GO" id="GO:0022857">
    <property type="term" value="F:transmembrane transporter activity"/>
    <property type="evidence" value="ECO:0007669"/>
    <property type="project" value="InterPro"/>
</dbReference>
<feature type="transmembrane region" description="Helical" evidence="8">
    <location>
        <begin position="267"/>
        <end position="293"/>
    </location>
</feature>
<keyword evidence="5 8" id="KW-0812">Transmembrane</keyword>
<dbReference type="FunFam" id="1.10.3470.10:FF:000001">
    <property type="entry name" value="Vitamin B12 ABC transporter permease BtuC"/>
    <property type="match status" value="1"/>
</dbReference>
<dbReference type="GO" id="GO:0005886">
    <property type="term" value="C:plasma membrane"/>
    <property type="evidence" value="ECO:0007669"/>
    <property type="project" value="UniProtKB-SubCell"/>
</dbReference>
<feature type="transmembrane region" description="Helical" evidence="8">
    <location>
        <begin position="176"/>
        <end position="197"/>
    </location>
</feature>
<reference evidence="9 10" key="1">
    <citation type="submission" date="2016-10" db="EMBL/GenBank/DDBJ databases">
        <authorList>
            <person name="de Groot N.N."/>
        </authorList>
    </citation>
    <scope>NUCLEOTIDE SEQUENCE [LARGE SCALE GENOMIC DNA]</scope>
    <source>
        <strain evidence="9 10">DSM 45434</strain>
    </source>
</reference>